<dbReference type="Proteomes" id="UP000681720">
    <property type="component" value="Unassembled WGS sequence"/>
</dbReference>
<dbReference type="GO" id="GO:0007165">
    <property type="term" value="P:signal transduction"/>
    <property type="evidence" value="ECO:0007669"/>
    <property type="project" value="InterPro"/>
</dbReference>
<evidence type="ECO:0000256" key="1">
    <source>
        <dbReference type="ARBA" id="ARBA00022723"/>
    </source>
</evidence>
<dbReference type="InterPro" id="IPR002073">
    <property type="entry name" value="PDEase_catalytic_dom"/>
</dbReference>
<protein>
    <recommendedName>
        <fullName evidence="3">PDEase domain-containing protein</fullName>
    </recommendedName>
</protein>
<feature type="domain" description="PDEase" evidence="3">
    <location>
        <begin position="1"/>
        <end position="88"/>
    </location>
</feature>
<dbReference type="GO" id="GO:0046872">
    <property type="term" value="F:metal ion binding"/>
    <property type="evidence" value="ECO:0007669"/>
    <property type="project" value="UniProtKB-KW"/>
</dbReference>
<comment type="caution">
    <text evidence="4">The sequence shown here is derived from an EMBL/GenBank/DDBJ whole genome shotgun (WGS) entry which is preliminary data.</text>
</comment>
<dbReference type="Gene3D" id="1.10.1300.10">
    <property type="entry name" value="3'5'-cyclic nucleotide phosphodiesterase, catalytic domain"/>
    <property type="match status" value="1"/>
</dbReference>
<gene>
    <name evidence="4" type="ORF">GIL414_LOCUS76208</name>
</gene>
<dbReference type="PROSITE" id="PS51845">
    <property type="entry name" value="PDEASE_I_2"/>
    <property type="match status" value="1"/>
</dbReference>
<dbReference type="Pfam" id="PF00233">
    <property type="entry name" value="PDEase_I"/>
    <property type="match status" value="1"/>
</dbReference>
<proteinExistence type="predicted"/>
<keyword evidence="2" id="KW-0378">Hydrolase</keyword>
<evidence type="ECO:0000313" key="5">
    <source>
        <dbReference type="Proteomes" id="UP000681720"/>
    </source>
</evidence>
<reference evidence="4" key="1">
    <citation type="submission" date="2021-02" db="EMBL/GenBank/DDBJ databases">
        <authorList>
            <person name="Nowell W R."/>
        </authorList>
    </citation>
    <scope>NUCLEOTIDE SEQUENCE</scope>
</reference>
<dbReference type="AlphaFoldDB" id="A0A8S3IHT3"/>
<dbReference type="PANTHER" id="PTHR11347">
    <property type="entry name" value="CYCLIC NUCLEOTIDE PHOSPHODIESTERASE"/>
    <property type="match status" value="1"/>
</dbReference>
<evidence type="ECO:0000259" key="3">
    <source>
        <dbReference type="PROSITE" id="PS51845"/>
    </source>
</evidence>
<evidence type="ECO:0000256" key="2">
    <source>
        <dbReference type="ARBA" id="ARBA00022801"/>
    </source>
</evidence>
<dbReference type="EMBL" id="CAJOBJ010344826">
    <property type="protein sequence ID" value="CAF5199913.1"/>
    <property type="molecule type" value="Genomic_DNA"/>
</dbReference>
<accession>A0A8S3IHT3</accession>
<evidence type="ECO:0000313" key="4">
    <source>
        <dbReference type="EMBL" id="CAF5199913.1"/>
    </source>
</evidence>
<organism evidence="4 5">
    <name type="scientific">Rotaria magnacalcarata</name>
    <dbReference type="NCBI Taxonomy" id="392030"/>
    <lineage>
        <taxon>Eukaryota</taxon>
        <taxon>Metazoa</taxon>
        <taxon>Spiralia</taxon>
        <taxon>Gnathifera</taxon>
        <taxon>Rotifera</taxon>
        <taxon>Eurotatoria</taxon>
        <taxon>Bdelloidea</taxon>
        <taxon>Philodinida</taxon>
        <taxon>Philodinidae</taxon>
        <taxon>Rotaria</taxon>
    </lineage>
</organism>
<dbReference type="GO" id="GO:0004114">
    <property type="term" value="F:3',5'-cyclic-nucleotide phosphodiesterase activity"/>
    <property type="evidence" value="ECO:0007669"/>
    <property type="project" value="InterPro"/>
</dbReference>
<keyword evidence="1" id="KW-0479">Metal-binding</keyword>
<dbReference type="SUPFAM" id="SSF109604">
    <property type="entry name" value="HD-domain/PDEase-like"/>
    <property type="match status" value="1"/>
</dbReference>
<name>A0A8S3IHT3_9BILA</name>
<dbReference type="InterPro" id="IPR036971">
    <property type="entry name" value="PDEase_catalytic_dom_sf"/>
</dbReference>
<sequence>MVKSASTLASIYSTSTMERHHFNQTVTILQTESHNIFKHFSSKEYRQMLDEIRHCILATDLALFFENRPKLERIVDNNAFDWNTKEHL</sequence>